<proteinExistence type="predicted"/>
<dbReference type="Gene3D" id="3.40.50.150">
    <property type="entry name" value="Vaccinia Virus protein VP39"/>
    <property type="match status" value="1"/>
</dbReference>
<dbReference type="EMBL" id="MU006018">
    <property type="protein sequence ID" value="KAF2858091.1"/>
    <property type="molecule type" value="Genomic_DNA"/>
</dbReference>
<dbReference type="Pfam" id="PF00891">
    <property type="entry name" value="Methyltransf_2"/>
    <property type="match status" value="1"/>
</dbReference>
<dbReference type="Proteomes" id="UP000799421">
    <property type="component" value="Unassembled WGS sequence"/>
</dbReference>
<dbReference type="AlphaFoldDB" id="A0A6A7BS82"/>
<dbReference type="SUPFAM" id="SSF53335">
    <property type="entry name" value="S-adenosyl-L-methionine-dependent methyltransferases"/>
    <property type="match status" value="1"/>
</dbReference>
<dbReference type="InterPro" id="IPR036390">
    <property type="entry name" value="WH_DNA-bd_sf"/>
</dbReference>
<evidence type="ECO:0000259" key="4">
    <source>
        <dbReference type="Pfam" id="PF00891"/>
    </source>
</evidence>
<keyword evidence="2 5" id="KW-0808">Transferase</keyword>
<protein>
    <submittedName>
        <fullName evidence="5">Putative O-methyltransferase</fullName>
    </submittedName>
</protein>
<dbReference type="InterPro" id="IPR001077">
    <property type="entry name" value="COMT_C"/>
</dbReference>
<accession>A0A6A7BS82</accession>
<dbReference type="OrthoDB" id="2410195at2759"/>
<organism evidence="5 6">
    <name type="scientific">Piedraia hortae CBS 480.64</name>
    <dbReference type="NCBI Taxonomy" id="1314780"/>
    <lineage>
        <taxon>Eukaryota</taxon>
        <taxon>Fungi</taxon>
        <taxon>Dikarya</taxon>
        <taxon>Ascomycota</taxon>
        <taxon>Pezizomycotina</taxon>
        <taxon>Dothideomycetes</taxon>
        <taxon>Dothideomycetidae</taxon>
        <taxon>Capnodiales</taxon>
        <taxon>Piedraiaceae</taxon>
        <taxon>Piedraia</taxon>
    </lineage>
</organism>
<dbReference type="InterPro" id="IPR029063">
    <property type="entry name" value="SAM-dependent_MTases_sf"/>
</dbReference>
<evidence type="ECO:0000256" key="3">
    <source>
        <dbReference type="ARBA" id="ARBA00022691"/>
    </source>
</evidence>
<keyword evidence="1 5" id="KW-0489">Methyltransferase</keyword>
<evidence type="ECO:0000256" key="2">
    <source>
        <dbReference type="ARBA" id="ARBA00022679"/>
    </source>
</evidence>
<dbReference type="InterPro" id="IPR036388">
    <property type="entry name" value="WH-like_DNA-bd_sf"/>
</dbReference>
<dbReference type="GO" id="GO:0008171">
    <property type="term" value="F:O-methyltransferase activity"/>
    <property type="evidence" value="ECO:0007669"/>
    <property type="project" value="InterPro"/>
</dbReference>
<dbReference type="PANTHER" id="PTHR43712:SF12">
    <property type="entry name" value="STERIGMATOCYSTIN 8-O-METHYLTRANSFERASE"/>
    <property type="match status" value="1"/>
</dbReference>
<evidence type="ECO:0000313" key="6">
    <source>
        <dbReference type="Proteomes" id="UP000799421"/>
    </source>
</evidence>
<dbReference type="PANTHER" id="PTHR43712">
    <property type="entry name" value="PUTATIVE (AFU_ORTHOLOGUE AFUA_4G14580)-RELATED"/>
    <property type="match status" value="1"/>
</dbReference>
<reference evidence="5" key="1">
    <citation type="journal article" date="2020" name="Stud. Mycol.">
        <title>101 Dothideomycetes genomes: a test case for predicting lifestyles and emergence of pathogens.</title>
        <authorList>
            <person name="Haridas S."/>
            <person name="Albert R."/>
            <person name="Binder M."/>
            <person name="Bloem J."/>
            <person name="Labutti K."/>
            <person name="Salamov A."/>
            <person name="Andreopoulos B."/>
            <person name="Baker S."/>
            <person name="Barry K."/>
            <person name="Bills G."/>
            <person name="Bluhm B."/>
            <person name="Cannon C."/>
            <person name="Castanera R."/>
            <person name="Culley D."/>
            <person name="Daum C."/>
            <person name="Ezra D."/>
            <person name="Gonzalez J."/>
            <person name="Henrissat B."/>
            <person name="Kuo A."/>
            <person name="Liang C."/>
            <person name="Lipzen A."/>
            <person name="Lutzoni F."/>
            <person name="Magnuson J."/>
            <person name="Mondo S."/>
            <person name="Nolan M."/>
            <person name="Ohm R."/>
            <person name="Pangilinan J."/>
            <person name="Park H.-J."/>
            <person name="Ramirez L."/>
            <person name="Alfaro M."/>
            <person name="Sun H."/>
            <person name="Tritt A."/>
            <person name="Yoshinaga Y."/>
            <person name="Zwiers L.-H."/>
            <person name="Turgeon B."/>
            <person name="Goodwin S."/>
            <person name="Spatafora J."/>
            <person name="Crous P."/>
            <person name="Grigoriev I."/>
        </authorList>
    </citation>
    <scope>NUCLEOTIDE SEQUENCE</scope>
    <source>
        <strain evidence="5">CBS 480.64</strain>
    </source>
</reference>
<evidence type="ECO:0000313" key="5">
    <source>
        <dbReference type="EMBL" id="KAF2858091.1"/>
    </source>
</evidence>
<dbReference type="InterPro" id="IPR016461">
    <property type="entry name" value="COMT-like"/>
</dbReference>
<sequence length="401" mass="45319">MRAPSLEQGSSSELWTSSSGEIGKLRTSLLGLVEDMSLLLMGPHDYQHEYVSVNWDHGALYAALRSKIIDSVAQSPGGKTVATICGETNVPQDKLLRILRLLCCKHIVKEVEDETFAPTAVCEDLVKDDNFRSWVEFQLFETRVASAHLADALLTLPNDYSDGKPGFDVAYGSSIYEWHEKHPEHGIRFSKAMRGVSASLDPANDLFDKWFASHSNSKPLNVEIGGRYGYASSYLASKHPELRFEVRATSRQLLDRARDGLEADCKQRVTFKHSDDDLSPQPGEDVQNVATYLVRNVLWNWSDDHAVKLLQTFLPILENSPETVILISDGISPAMNEFPRQQELAYRRRDITTMTMHNVKQRTQNEWLQLFRRASPHLKVTTKTASSSHVFKGLWELTWEG</sequence>
<gene>
    <name evidence="5" type="ORF">K470DRAFT_222022</name>
</gene>
<keyword evidence="3" id="KW-0949">S-adenosyl-L-methionine</keyword>
<evidence type="ECO:0000256" key="1">
    <source>
        <dbReference type="ARBA" id="ARBA00022603"/>
    </source>
</evidence>
<dbReference type="PROSITE" id="PS51683">
    <property type="entry name" value="SAM_OMT_II"/>
    <property type="match status" value="1"/>
</dbReference>
<dbReference type="GO" id="GO:0032259">
    <property type="term" value="P:methylation"/>
    <property type="evidence" value="ECO:0007669"/>
    <property type="project" value="UniProtKB-KW"/>
</dbReference>
<keyword evidence="6" id="KW-1185">Reference proteome</keyword>
<dbReference type="Gene3D" id="1.10.10.10">
    <property type="entry name" value="Winged helix-like DNA-binding domain superfamily/Winged helix DNA-binding domain"/>
    <property type="match status" value="1"/>
</dbReference>
<feature type="domain" description="O-methyltransferase C-terminal" evidence="4">
    <location>
        <begin position="148"/>
        <end position="374"/>
    </location>
</feature>
<dbReference type="SUPFAM" id="SSF46785">
    <property type="entry name" value="Winged helix' DNA-binding domain"/>
    <property type="match status" value="1"/>
</dbReference>
<name>A0A6A7BS82_9PEZI</name>